<name>A0ABX3CKK5_9BACI</name>
<protein>
    <submittedName>
        <fullName evidence="2">Uncharacterized protein</fullName>
    </submittedName>
</protein>
<evidence type="ECO:0000256" key="1">
    <source>
        <dbReference type="SAM" id="Phobius"/>
    </source>
</evidence>
<organism evidence="2 3">
    <name type="scientific">Cytobacillus oceanisediminis</name>
    <dbReference type="NCBI Taxonomy" id="665099"/>
    <lineage>
        <taxon>Bacteria</taxon>
        <taxon>Bacillati</taxon>
        <taxon>Bacillota</taxon>
        <taxon>Bacilli</taxon>
        <taxon>Bacillales</taxon>
        <taxon>Bacillaceae</taxon>
        <taxon>Cytobacillus</taxon>
    </lineage>
</organism>
<proteinExistence type="predicted"/>
<keyword evidence="3" id="KW-1185">Reference proteome</keyword>
<keyword evidence="1" id="KW-0472">Membrane</keyword>
<keyword evidence="1" id="KW-1133">Transmembrane helix</keyword>
<dbReference type="Proteomes" id="UP000180194">
    <property type="component" value="Unassembled WGS sequence"/>
</dbReference>
<accession>A0ABX3CKK5</accession>
<feature type="transmembrane region" description="Helical" evidence="1">
    <location>
        <begin position="7"/>
        <end position="31"/>
    </location>
</feature>
<evidence type="ECO:0000313" key="3">
    <source>
        <dbReference type="Proteomes" id="UP000180194"/>
    </source>
</evidence>
<feature type="transmembrane region" description="Helical" evidence="1">
    <location>
        <begin position="37"/>
        <end position="61"/>
    </location>
</feature>
<dbReference type="RefSeq" id="WP_009335615.1">
    <property type="nucleotide sequence ID" value="NZ_JAMAWK010000009.1"/>
</dbReference>
<reference evidence="2 3" key="1">
    <citation type="submission" date="2016-07" db="EMBL/GenBank/DDBJ databases">
        <title>Bacillus oceanisediminis whole genome.</title>
        <authorList>
            <person name="Pal Y."/>
            <person name="Verma A."/>
            <person name="Mual P."/>
            <person name="Srinivasan K."/>
        </authorList>
    </citation>
    <scope>NUCLEOTIDE SEQUENCE [LARGE SCALE GENOMIC DNA]</scope>
    <source>
        <strain evidence="2 3">Bhandara28</strain>
    </source>
</reference>
<evidence type="ECO:0000313" key="2">
    <source>
        <dbReference type="EMBL" id="OHX42014.1"/>
    </source>
</evidence>
<gene>
    <name evidence="2" type="ORF">BBV17_27785</name>
</gene>
<comment type="caution">
    <text evidence="2">The sequence shown here is derived from an EMBL/GenBank/DDBJ whole genome shotgun (WGS) entry which is preliminary data.</text>
</comment>
<dbReference type="EMBL" id="MBRJ01000053">
    <property type="protein sequence ID" value="OHX42014.1"/>
    <property type="molecule type" value="Genomic_DNA"/>
</dbReference>
<keyword evidence="1" id="KW-0812">Transmembrane</keyword>
<sequence length="73" mass="7850">MESKLKILNALKFTSGSITIIGIVIFILGLFESGYSILTPVGVGTIVGAVFIFLMGMFLVASEEMVTKIGRHQ</sequence>